<dbReference type="SUPFAM" id="SSF51569">
    <property type="entry name" value="Aldolase"/>
    <property type="match status" value="1"/>
</dbReference>
<dbReference type="UniPathway" id="UPA00053">
    <property type="reaction ID" value="UER00084"/>
</dbReference>
<keyword evidence="4 8" id="KW-0028">Amino-acid biosynthesis</keyword>
<evidence type="ECO:0000256" key="5">
    <source>
        <dbReference type="ARBA" id="ARBA00022679"/>
    </source>
</evidence>
<dbReference type="InterPro" id="IPR013785">
    <property type="entry name" value="Aldolase_TIM"/>
</dbReference>
<evidence type="ECO:0000256" key="8">
    <source>
        <dbReference type="PIRNR" id="PIRNR001361"/>
    </source>
</evidence>
<gene>
    <name evidence="10" type="primary">aroH</name>
    <name evidence="10" type="ORF">CF67_08007</name>
</gene>
<dbReference type="GO" id="GO:0009423">
    <property type="term" value="P:chorismate biosynthetic process"/>
    <property type="evidence" value="ECO:0007669"/>
    <property type="project" value="UniProtKB-UniPathway"/>
</dbReference>
<dbReference type="Pfam" id="PF00793">
    <property type="entry name" value="DAHP_synth_1"/>
    <property type="match status" value="1"/>
</dbReference>
<evidence type="ECO:0000259" key="9">
    <source>
        <dbReference type="Pfam" id="PF00793"/>
    </source>
</evidence>
<keyword evidence="11" id="KW-1185">Reference proteome</keyword>
<dbReference type="GO" id="GO:0042802">
    <property type="term" value="F:identical protein binding"/>
    <property type="evidence" value="ECO:0007669"/>
    <property type="project" value="UniProtKB-ARBA"/>
</dbReference>
<dbReference type="eggNOG" id="COG0722">
    <property type="taxonomic scope" value="Bacteria"/>
</dbReference>
<protein>
    <recommendedName>
        <fullName evidence="8">Phospho-2-dehydro-3-deoxyheptonate aldolase</fullName>
        <ecNumber evidence="8">2.5.1.54</ecNumber>
    </recommendedName>
</protein>
<dbReference type="NCBIfam" id="NF009396">
    <property type="entry name" value="PRK12756.1"/>
    <property type="match status" value="1"/>
</dbReference>
<comment type="catalytic activity">
    <reaction evidence="7 8">
        <text>D-erythrose 4-phosphate + phosphoenolpyruvate + H2O = 7-phospho-2-dehydro-3-deoxy-D-arabino-heptonate + phosphate</text>
        <dbReference type="Rhea" id="RHEA:14717"/>
        <dbReference type="ChEBI" id="CHEBI:15377"/>
        <dbReference type="ChEBI" id="CHEBI:16897"/>
        <dbReference type="ChEBI" id="CHEBI:43474"/>
        <dbReference type="ChEBI" id="CHEBI:58394"/>
        <dbReference type="ChEBI" id="CHEBI:58702"/>
        <dbReference type="EC" id="2.5.1.54"/>
    </reaction>
</comment>
<dbReference type="STRING" id="1179155.CF67_08007"/>
<dbReference type="EC" id="2.5.1.54" evidence="8"/>
<dbReference type="GO" id="GO:0008652">
    <property type="term" value="P:amino acid biosynthetic process"/>
    <property type="evidence" value="ECO:0007669"/>
    <property type="project" value="UniProtKB-KW"/>
</dbReference>
<feature type="domain" description="DAHP synthetase I/KDSA" evidence="9">
    <location>
        <begin position="44"/>
        <end position="338"/>
    </location>
</feature>
<evidence type="ECO:0000256" key="6">
    <source>
        <dbReference type="ARBA" id="ARBA00023141"/>
    </source>
</evidence>
<dbReference type="PANTHER" id="PTHR21225:SF6">
    <property type="entry name" value="PHOSPHO-2-DEHYDRO-3-DEOXYHEPTONATE ALDOLASE, TRP-SENSITIVE"/>
    <property type="match status" value="1"/>
</dbReference>
<dbReference type="AlphaFoldDB" id="A0A084CM92"/>
<evidence type="ECO:0000313" key="11">
    <source>
        <dbReference type="Proteomes" id="UP000053784"/>
    </source>
</evidence>
<evidence type="ECO:0000256" key="3">
    <source>
        <dbReference type="ARBA" id="ARBA00007985"/>
    </source>
</evidence>
<sequence>MLQETGGFRIHALGLIPTPDEVINKYPVTHEIIKHVAQFRQQVENILTGKDRRLIVIIGPCSVHDTEAALDYAHKLFPIQKKHKNQLLIVMRTYFEKPRTVIGWKGLIADPNLDGSYALETGLKKARKLLLDINQLGLAAATEFLDMITSHYIADLISWGAVGARTTESPLHREMASALSCPIGFKNGTNGNIKIAIDAIRASRVSHYFYSPNRNGRMTVYRTNGNPYGHVILRGGKTAPNYDSESVENVCKQLSELNLPQRLVIDFSHANCKNEHSSQLTVAQNICKQIQSGKGYIAGIMAESFLKEGNQSIKDLENLTYGQSVTDPCLGWEDTILMLKMLARAMKAYCHLK</sequence>
<dbReference type="PANTHER" id="PTHR21225">
    <property type="entry name" value="PHOSPHO-2-DEHYDRO-3-DEOXYHEPTONATE ALDOLASE DAHP SYNTHETASE"/>
    <property type="match status" value="1"/>
</dbReference>
<dbReference type="RefSeq" id="WP_034415058.1">
    <property type="nucleotide sequence ID" value="NZ_JGVK01000032.1"/>
</dbReference>
<dbReference type="NCBIfam" id="NF009395">
    <property type="entry name" value="PRK12755.1"/>
    <property type="match status" value="1"/>
</dbReference>
<keyword evidence="6 8" id="KW-0057">Aromatic amino acid biosynthesis</keyword>
<dbReference type="Gene3D" id="3.20.20.70">
    <property type="entry name" value="Aldolase class I"/>
    <property type="match status" value="1"/>
</dbReference>
<dbReference type="GO" id="GO:0009073">
    <property type="term" value="P:aromatic amino acid family biosynthetic process"/>
    <property type="evidence" value="ECO:0007669"/>
    <property type="project" value="UniProtKB-KW"/>
</dbReference>
<dbReference type="NCBIfam" id="TIGR00034">
    <property type="entry name" value="aroFGH"/>
    <property type="match status" value="1"/>
</dbReference>
<comment type="pathway">
    <text evidence="2 8">Metabolic intermediate biosynthesis; chorismate biosynthesis; chorismate from D-erythrose 4-phosphate and phosphoenolpyruvate: step 1/7.</text>
</comment>
<dbReference type="Proteomes" id="UP000053784">
    <property type="component" value="Unassembled WGS sequence"/>
</dbReference>
<dbReference type="GO" id="GO:0005737">
    <property type="term" value="C:cytoplasm"/>
    <property type="evidence" value="ECO:0007669"/>
    <property type="project" value="TreeGrafter"/>
</dbReference>
<comment type="function">
    <text evidence="1 8">Stereospecific condensation of phosphoenolpyruvate (PEP) and D-erythrose-4-phosphate (E4P) giving rise to 3-deoxy-D-arabino-heptulosonate-7-phosphate (DAHP).</text>
</comment>
<organism evidence="10 11">
    <name type="scientific">Candidatus Photodesmus blepharonis</name>
    <dbReference type="NCBI Taxonomy" id="1179155"/>
    <lineage>
        <taxon>Bacteria</taxon>
        <taxon>Pseudomonadati</taxon>
        <taxon>Pseudomonadota</taxon>
        <taxon>Gammaproteobacteria</taxon>
        <taxon>Vibrionales</taxon>
        <taxon>Vibrionaceae</taxon>
        <taxon>Candidatus Photodesmus</taxon>
    </lineage>
</organism>
<reference evidence="10 11" key="1">
    <citation type="submission" date="2014-03" db="EMBL/GenBank/DDBJ databases">
        <title>Selection and divergence in the genomes of co-occurring obligate luminous symbionts with specific hosts.</title>
        <authorList>
            <person name="Hendry T.A."/>
            <person name="de Wet J.R."/>
            <person name="Dunlap P.V."/>
        </authorList>
    </citation>
    <scope>NUCLEOTIDE SEQUENCE [LARGE SCALE GENOMIC DNA]</scope>
    <source>
        <strain evidence="10 11">Ppalp.1</strain>
    </source>
</reference>
<evidence type="ECO:0000256" key="4">
    <source>
        <dbReference type="ARBA" id="ARBA00022605"/>
    </source>
</evidence>
<name>A0A084CM92_9GAMM</name>
<dbReference type="PIRSF" id="PIRSF001361">
    <property type="entry name" value="DAHP_synthase"/>
    <property type="match status" value="1"/>
</dbReference>
<dbReference type="InterPro" id="IPR006218">
    <property type="entry name" value="DAHP1/KDSA"/>
</dbReference>
<dbReference type="InterPro" id="IPR006219">
    <property type="entry name" value="DAHP_synth_1"/>
</dbReference>
<comment type="similarity">
    <text evidence="3 8">Belongs to the class-I DAHP synthase family.</text>
</comment>
<proteinExistence type="inferred from homology"/>
<keyword evidence="5 8" id="KW-0808">Transferase</keyword>
<evidence type="ECO:0000256" key="7">
    <source>
        <dbReference type="ARBA" id="ARBA00047508"/>
    </source>
</evidence>
<evidence type="ECO:0000256" key="2">
    <source>
        <dbReference type="ARBA" id="ARBA00004688"/>
    </source>
</evidence>
<dbReference type="OrthoDB" id="9807331at2"/>
<evidence type="ECO:0000313" key="10">
    <source>
        <dbReference type="EMBL" id="KEY90921.1"/>
    </source>
</evidence>
<dbReference type="FunFam" id="3.20.20.70:FF:000005">
    <property type="entry name" value="Phospho-2-dehydro-3-deoxyheptonate aldolase"/>
    <property type="match status" value="1"/>
</dbReference>
<accession>A0A084CM92</accession>
<dbReference type="GO" id="GO:0003849">
    <property type="term" value="F:3-deoxy-7-phosphoheptulonate synthase activity"/>
    <property type="evidence" value="ECO:0007669"/>
    <property type="project" value="UniProtKB-EC"/>
</dbReference>
<evidence type="ECO:0000256" key="1">
    <source>
        <dbReference type="ARBA" id="ARBA00003726"/>
    </source>
</evidence>
<dbReference type="EMBL" id="JGVK01000032">
    <property type="protein sequence ID" value="KEY90921.1"/>
    <property type="molecule type" value="Genomic_DNA"/>
</dbReference>
<comment type="caution">
    <text evidence="10">The sequence shown here is derived from an EMBL/GenBank/DDBJ whole genome shotgun (WGS) entry which is preliminary data.</text>
</comment>